<keyword evidence="1" id="KW-0812">Transmembrane</keyword>
<dbReference type="OrthoDB" id="2308032at2"/>
<gene>
    <name evidence="2" type="ORF">LrDSM24759_01940</name>
</gene>
<evidence type="ECO:0000256" key="1">
    <source>
        <dbReference type="SAM" id="Phobius"/>
    </source>
</evidence>
<keyword evidence="1" id="KW-0472">Membrane</keyword>
<name>A0A2Z6TDU0_9LACO</name>
<organism evidence="2 3">
    <name type="scientific">Lactobacillus rodentium</name>
    <dbReference type="NCBI Taxonomy" id="947835"/>
    <lineage>
        <taxon>Bacteria</taxon>
        <taxon>Bacillati</taxon>
        <taxon>Bacillota</taxon>
        <taxon>Bacilli</taxon>
        <taxon>Lactobacillales</taxon>
        <taxon>Lactobacillaceae</taxon>
        <taxon>Lactobacillus</taxon>
    </lineage>
</organism>
<reference evidence="3" key="1">
    <citation type="submission" date="2018-03" db="EMBL/GenBank/DDBJ databases">
        <title>New taxa in the Lactobacillus gasseri group.</title>
        <authorList>
            <person name="Tanizawa Y."/>
            <person name="Tohno M."/>
            <person name="Endo A."/>
            <person name="Arita M."/>
        </authorList>
    </citation>
    <scope>NUCLEOTIDE SEQUENCE [LARGE SCALE GENOMIC DNA]</scope>
    <source>
        <strain evidence="3">DSM 24759</strain>
    </source>
</reference>
<comment type="caution">
    <text evidence="2">The sequence shown here is derived from an EMBL/GenBank/DDBJ whole genome shotgun (WGS) entry which is preliminary data.</text>
</comment>
<sequence>MDLSIPIFIVLLVIAVAALIIGFAIKGKDKVFGQELQTSRQTWARFWITAGWTVLLLSVVYFIFGIILHLYLRLY</sequence>
<dbReference type="RefSeq" id="WP_117117567.1">
    <property type="nucleotide sequence ID" value="NZ_BFBY01000001.1"/>
</dbReference>
<dbReference type="Proteomes" id="UP000257317">
    <property type="component" value="Unassembled WGS sequence"/>
</dbReference>
<dbReference type="AlphaFoldDB" id="A0A2Z6TDU0"/>
<proteinExistence type="predicted"/>
<evidence type="ECO:0000313" key="3">
    <source>
        <dbReference type="Proteomes" id="UP000257317"/>
    </source>
</evidence>
<evidence type="ECO:0000313" key="2">
    <source>
        <dbReference type="EMBL" id="GBG04280.1"/>
    </source>
</evidence>
<accession>A0A2Z6TDU0</accession>
<dbReference type="EMBL" id="BFBY01000001">
    <property type="protein sequence ID" value="GBG04280.1"/>
    <property type="molecule type" value="Genomic_DNA"/>
</dbReference>
<protein>
    <submittedName>
        <fullName evidence="2">Uncharacterized protein</fullName>
    </submittedName>
</protein>
<feature type="transmembrane region" description="Helical" evidence="1">
    <location>
        <begin position="46"/>
        <end position="72"/>
    </location>
</feature>
<keyword evidence="1" id="KW-1133">Transmembrane helix</keyword>
<keyword evidence="3" id="KW-1185">Reference proteome</keyword>
<feature type="transmembrane region" description="Helical" evidence="1">
    <location>
        <begin position="6"/>
        <end position="25"/>
    </location>
</feature>